<evidence type="ECO:0000259" key="7">
    <source>
        <dbReference type="Pfam" id="PF18052"/>
    </source>
</evidence>
<dbReference type="PANTHER" id="PTHR19338:SF67">
    <property type="entry name" value="AAA+ ATPASE DOMAIN-CONTAINING PROTEIN"/>
    <property type="match status" value="1"/>
</dbReference>
<keyword evidence="4" id="KW-0547">Nucleotide-binding</keyword>
<dbReference type="Pfam" id="PF00931">
    <property type="entry name" value="NB-ARC"/>
    <property type="match status" value="1"/>
</dbReference>
<keyword evidence="2" id="KW-0433">Leucine-rich repeat</keyword>
<keyword evidence="5" id="KW-0611">Plant defense</keyword>
<evidence type="ECO:0000256" key="5">
    <source>
        <dbReference type="ARBA" id="ARBA00022821"/>
    </source>
</evidence>
<keyword evidence="9" id="KW-1185">Reference proteome</keyword>
<dbReference type="STRING" id="888268.A0A1E5W853"/>
<feature type="non-terminal residue" evidence="8">
    <location>
        <position position="236"/>
    </location>
</feature>
<dbReference type="Pfam" id="PF18052">
    <property type="entry name" value="Rx_N"/>
    <property type="match status" value="1"/>
</dbReference>
<dbReference type="InterPro" id="IPR002182">
    <property type="entry name" value="NB-ARC"/>
</dbReference>
<dbReference type="InterPro" id="IPR027417">
    <property type="entry name" value="P-loop_NTPase"/>
</dbReference>
<sequence length="236" mass="26431">MDLVTGALCKLAPKLLQLIYNEYKLQKGVKKQVQSLSVELESIYASLRKVAEVPWDQLDEQVKLWARDVREASYDMEDVLDTFLVRVDGCEPAKLSKLKRAIKKMTNLFSKSKTRHDIAVAIEDIKKQLQEAAERRDRCKVDMIVAKPAATSTIDPRLKAMYKEVTQLVGINKPMGDIIDQLSPQGSKVSVDKMKIVSIFGTGGLGKTTLAKAVYDTMKPKFDCQAFVPVGRNPDL</sequence>
<dbReference type="Proteomes" id="UP000095767">
    <property type="component" value="Unassembled WGS sequence"/>
</dbReference>
<evidence type="ECO:0000256" key="1">
    <source>
        <dbReference type="ARBA" id="ARBA00008894"/>
    </source>
</evidence>
<organism evidence="8 9">
    <name type="scientific">Dichanthelium oligosanthes</name>
    <dbReference type="NCBI Taxonomy" id="888268"/>
    <lineage>
        <taxon>Eukaryota</taxon>
        <taxon>Viridiplantae</taxon>
        <taxon>Streptophyta</taxon>
        <taxon>Embryophyta</taxon>
        <taxon>Tracheophyta</taxon>
        <taxon>Spermatophyta</taxon>
        <taxon>Magnoliopsida</taxon>
        <taxon>Liliopsida</taxon>
        <taxon>Poales</taxon>
        <taxon>Poaceae</taxon>
        <taxon>PACMAD clade</taxon>
        <taxon>Panicoideae</taxon>
        <taxon>Panicodae</taxon>
        <taxon>Paniceae</taxon>
        <taxon>Dichantheliinae</taxon>
        <taxon>Dichanthelium</taxon>
    </lineage>
</organism>
<dbReference type="AlphaFoldDB" id="A0A1E5W853"/>
<protein>
    <recommendedName>
        <fullName evidence="10">Rx N-terminal domain-containing protein</fullName>
    </recommendedName>
</protein>
<feature type="domain" description="NB-ARC" evidence="6">
    <location>
        <begin position="191"/>
        <end position="232"/>
    </location>
</feature>
<dbReference type="SUPFAM" id="SSF52540">
    <property type="entry name" value="P-loop containing nucleoside triphosphate hydrolases"/>
    <property type="match status" value="1"/>
</dbReference>
<evidence type="ECO:0000256" key="2">
    <source>
        <dbReference type="ARBA" id="ARBA00022614"/>
    </source>
</evidence>
<dbReference type="InterPro" id="IPR038005">
    <property type="entry name" value="RX-like_CC"/>
</dbReference>
<reference evidence="8 9" key="1">
    <citation type="submission" date="2016-09" db="EMBL/GenBank/DDBJ databases">
        <title>The draft genome of Dichanthelium oligosanthes: A C3 panicoid grass species.</title>
        <authorList>
            <person name="Studer A.J."/>
            <person name="Schnable J.C."/>
            <person name="Brutnell T.P."/>
        </authorList>
    </citation>
    <scope>NUCLEOTIDE SEQUENCE [LARGE SCALE GENOMIC DNA]</scope>
    <source>
        <strain evidence="9">cv. Kellogg 1175</strain>
        <tissue evidence="8">Leaf</tissue>
    </source>
</reference>
<dbReference type="EMBL" id="LWDX02018348">
    <property type="protein sequence ID" value="OEL33572.1"/>
    <property type="molecule type" value="Genomic_DNA"/>
</dbReference>
<gene>
    <name evidence="8" type="ORF">BAE44_0005409</name>
</gene>
<feature type="domain" description="Disease resistance N-terminal" evidence="7">
    <location>
        <begin position="8"/>
        <end position="96"/>
    </location>
</feature>
<evidence type="ECO:0000313" key="9">
    <source>
        <dbReference type="Proteomes" id="UP000095767"/>
    </source>
</evidence>
<dbReference type="CDD" id="cd14798">
    <property type="entry name" value="RX-CC_like"/>
    <property type="match status" value="1"/>
</dbReference>
<comment type="caution">
    <text evidence="8">The sequence shown here is derived from an EMBL/GenBank/DDBJ whole genome shotgun (WGS) entry which is preliminary data.</text>
</comment>
<dbReference type="GO" id="GO:0043531">
    <property type="term" value="F:ADP binding"/>
    <property type="evidence" value="ECO:0007669"/>
    <property type="project" value="InterPro"/>
</dbReference>
<evidence type="ECO:0000313" key="8">
    <source>
        <dbReference type="EMBL" id="OEL33572.1"/>
    </source>
</evidence>
<evidence type="ECO:0000259" key="6">
    <source>
        <dbReference type="Pfam" id="PF00931"/>
    </source>
</evidence>
<evidence type="ECO:0008006" key="10">
    <source>
        <dbReference type="Google" id="ProtNLM"/>
    </source>
</evidence>
<dbReference type="Gene3D" id="1.20.5.4130">
    <property type="match status" value="1"/>
</dbReference>
<dbReference type="InterPro" id="IPR041118">
    <property type="entry name" value="Rx_N"/>
</dbReference>
<accession>A0A1E5W853</accession>
<name>A0A1E5W853_9POAL</name>
<keyword evidence="3" id="KW-0677">Repeat</keyword>
<dbReference type="OrthoDB" id="690251at2759"/>
<dbReference type="Gene3D" id="3.40.50.300">
    <property type="entry name" value="P-loop containing nucleotide triphosphate hydrolases"/>
    <property type="match status" value="1"/>
</dbReference>
<evidence type="ECO:0000256" key="4">
    <source>
        <dbReference type="ARBA" id="ARBA00022741"/>
    </source>
</evidence>
<dbReference type="GO" id="GO:0006952">
    <property type="term" value="P:defense response"/>
    <property type="evidence" value="ECO:0007669"/>
    <property type="project" value="UniProtKB-KW"/>
</dbReference>
<proteinExistence type="inferred from homology"/>
<dbReference type="PANTHER" id="PTHR19338">
    <property type="entry name" value="TRANSLOCASE OF INNER MITOCHONDRIAL MEMBRANE 13 HOMOLOG"/>
    <property type="match status" value="1"/>
</dbReference>
<evidence type="ECO:0000256" key="3">
    <source>
        <dbReference type="ARBA" id="ARBA00022737"/>
    </source>
</evidence>
<comment type="similarity">
    <text evidence="1">Belongs to the disease resistance NB-LRR family.</text>
</comment>